<dbReference type="AlphaFoldDB" id="A0A5C3LE76"/>
<keyword evidence="8" id="KW-1185">Reference proteome</keyword>
<dbReference type="GO" id="GO:0008270">
    <property type="term" value="F:zinc ion binding"/>
    <property type="evidence" value="ECO:0007669"/>
    <property type="project" value="UniProtKB-KW"/>
</dbReference>
<dbReference type="InterPro" id="IPR000571">
    <property type="entry name" value="Znf_CCCH"/>
</dbReference>
<evidence type="ECO:0000256" key="1">
    <source>
        <dbReference type="ARBA" id="ARBA00022723"/>
    </source>
</evidence>
<feature type="non-terminal residue" evidence="7">
    <location>
        <position position="1"/>
    </location>
</feature>
<evidence type="ECO:0000313" key="8">
    <source>
        <dbReference type="Proteomes" id="UP000308652"/>
    </source>
</evidence>
<feature type="domain" description="C3H1-type" evidence="6">
    <location>
        <begin position="71"/>
        <end position="98"/>
    </location>
</feature>
<dbReference type="InterPro" id="IPR036855">
    <property type="entry name" value="Znf_CCCH_sf"/>
</dbReference>
<keyword evidence="2 4" id="KW-0863">Zinc-finger</keyword>
<name>A0A5C3LE76_9AGAR</name>
<reference evidence="7 8" key="1">
    <citation type="journal article" date="2019" name="Nat. Ecol. Evol.">
        <title>Megaphylogeny resolves global patterns of mushroom evolution.</title>
        <authorList>
            <person name="Varga T."/>
            <person name="Krizsan K."/>
            <person name="Foldi C."/>
            <person name="Dima B."/>
            <person name="Sanchez-Garcia M."/>
            <person name="Sanchez-Ramirez S."/>
            <person name="Szollosi G.J."/>
            <person name="Szarkandi J.G."/>
            <person name="Papp V."/>
            <person name="Albert L."/>
            <person name="Andreopoulos W."/>
            <person name="Angelini C."/>
            <person name="Antonin V."/>
            <person name="Barry K.W."/>
            <person name="Bougher N.L."/>
            <person name="Buchanan P."/>
            <person name="Buyck B."/>
            <person name="Bense V."/>
            <person name="Catcheside P."/>
            <person name="Chovatia M."/>
            <person name="Cooper J."/>
            <person name="Damon W."/>
            <person name="Desjardin D."/>
            <person name="Finy P."/>
            <person name="Geml J."/>
            <person name="Haridas S."/>
            <person name="Hughes K."/>
            <person name="Justo A."/>
            <person name="Karasinski D."/>
            <person name="Kautmanova I."/>
            <person name="Kiss B."/>
            <person name="Kocsube S."/>
            <person name="Kotiranta H."/>
            <person name="LaButti K.M."/>
            <person name="Lechner B.E."/>
            <person name="Liimatainen K."/>
            <person name="Lipzen A."/>
            <person name="Lukacs Z."/>
            <person name="Mihaltcheva S."/>
            <person name="Morgado L.N."/>
            <person name="Niskanen T."/>
            <person name="Noordeloos M.E."/>
            <person name="Ohm R.A."/>
            <person name="Ortiz-Santana B."/>
            <person name="Ovrebo C."/>
            <person name="Racz N."/>
            <person name="Riley R."/>
            <person name="Savchenko A."/>
            <person name="Shiryaev A."/>
            <person name="Soop K."/>
            <person name="Spirin V."/>
            <person name="Szebenyi C."/>
            <person name="Tomsovsky M."/>
            <person name="Tulloss R.E."/>
            <person name="Uehling J."/>
            <person name="Grigoriev I.V."/>
            <person name="Vagvolgyi C."/>
            <person name="Papp T."/>
            <person name="Martin F.M."/>
            <person name="Miettinen O."/>
            <person name="Hibbett D.S."/>
            <person name="Nagy L.G."/>
        </authorList>
    </citation>
    <scope>NUCLEOTIDE SEQUENCE [LARGE SCALE GENOMIC DNA]</scope>
    <source>
        <strain evidence="7 8">CBS 166.37</strain>
    </source>
</reference>
<accession>A0A5C3LE76</accession>
<feature type="zinc finger region" description="C3H1-type" evidence="4">
    <location>
        <begin position="131"/>
        <end position="158"/>
    </location>
</feature>
<dbReference type="GO" id="GO:0000209">
    <property type="term" value="P:protein polyubiquitination"/>
    <property type="evidence" value="ECO:0007669"/>
    <property type="project" value="InterPro"/>
</dbReference>
<feature type="domain" description="C3H1-type" evidence="6">
    <location>
        <begin position="268"/>
        <end position="290"/>
    </location>
</feature>
<dbReference type="STRING" id="68775.A0A5C3LE76"/>
<protein>
    <recommendedName>
        <fullName evidence="6">C3H1-type domain-containing protein</fullName>
    </recommendedName>
</protein>
<dbReference type="PANTHER" id="PTHR11224">
    <property type="entry name" value="MAKORIN-RELATED"/>
    <property type="match status" value="1"/>
</dbReference>
<dbReference type="InterPro" id="IPR045072">
    <property type="entry name" value="MKRN-like"/>
</dbReference>
<sequence length="802" mass="88443">NCPFSHVAVKDDDAGRSESYEANEAEQKDDDGSGTGSDDYGGWGTTTAPDWSQVVLDEPRENKFSGAFSSGRKTNTCRGYGLGRCNRGDSCRFSHDLEWDEPARVEPKPEEADDSDWGPMDCDHTAAPWAAAKPESCPHFAKGQCRNGDGYRYKHEDPIENSGRQTPRAVTLHKEEEILLEYVDDPMQNHDIEDQPEDHSSSGSSSQTHETDTNGSSEPKETAAQWHSRSGEAGQQKEDVIADQNEATWAAQWPAEELPPEPEKFDAPCKYFGQGHCAAGDRCKYRHIPVPDPYSDTRGPSLDIHSPTVNVNGVQTNFHIQHTHSEDPIGEEIDGSSWKAEEEIVYKHPLVERSIYNCTIKFAADLTPEYVTTASESWRVVLSNLPSDISPSEIEDLAGSFDNIEEIIGLDDTEDGREITPKFLDARAAMDVRAPLDARTVKISWPNRTRLAWAHYPTVTLAKDVVEKLNGKIIDDRVIKASFNRPKAKQSHSFSVQLDGLHGDTTKQAIQEVCPGATLISMGKASYTQPAASFIRELITGFGEVIFFDELPSAQAKPAKSVALVTLATAQMAITVSQELNGVAQESLGGGFLSVQQVHHCKYLTTTRIFTCLKSEIERLRDLYAPEKTMIRHYENVDSIIVRIYAPSENGQIFGKANSELASLMHGTILMFGGYAVWDECFDTPSSIKALENLNSGAPFFIQCDNRTQAIYVFGTSDDQKRGETLLLKLLVKVKALQHTITLERTALRTLINGTLAAIQDEFGSNKVNLDVVSPKLIVKGSADVLEKVRATMTIALTESGP</sequence>
<feature type="non-terminal residue" evidence="7">
    <location>
        <position position="802"/>
    </location>
</feature>
<proteinExistence type="predicted"/>
<feature type="region of interest" description="Disordered" evidence="5">
    <location>
        <begin position="1"/>
        <end position="75"/>
    </location>
</feature>
<dbReference type="SUPFAM" id="SSF90229">
    <property type="entry name" value="CCCH zinc finger"/>
    <property type="match status" value="1"/>
</dbReference>
<keyword evidence="3 4" id="KW-0862">Zinc</keyword>
<evidence type="ECO:0000256" key="2">
    <source>
        <dbReference type="ARBA" id="ARBA00022771"/>
    </source>
</evidence>
<dbReference type="PANTHER" id="PTHR11224:SF10">
    <property type="entry name" value="IP09428P-RELATED"/>
    <property type="match status" value="1"/>
</dbReference>
<dbReference type="SMART" id="SM00356">
    <property type="entry name" value="ZnF_C3H1"/>
    <property type="match status" value="3"/>
</dbReference>
<dbReference type="SUPFAM" id="SSF54928">
    <property type="entry name" value="RNA-binding domain, RBD"/>
    <property type="match status" value="1"/>
</dbReference>
<dbReference type="Gene3D" id="4.10.1000.10">
    <property type="entry name" value="Zinc finger, CCCH-type"/>
    <property type="match status" value="1"/>
</dbReference>
<evidence type="ECO:0000256" key="3">
    <source>
        <dbReference type="ARBA" id="ARBA00022833"/>
    </source>
</evidence>
<dbReference type="OrthoDB" id="2129491at2759"/>
<evidence type="ECO:0000256" key="5">
    <source>
        <dbReference type="SAM" id="MobiDB-lite"/>
    </source>
</evidence>
<dbReference type="GO" id="GO:0003676">
    <property type="term" value="F:nucleic acid binding"/>
    <property type="evidence" value="ECO:0007669"/>
    <property type="project" value="InterPro"/>
</dbReference>
<dbReference type="InterPro" id="IPR035979">
    <property type="entry name" value="RBD_domain_sf"/>
</dbReference>
<keyword evidence="1 4" id="KW-0479">Metal-binding</keyword>
<feature type="region of interest" description="Disordered" evidence="5">
    <location>
        <begin position="147"/>
        <end position="238"/>
    </location>
</feature>
<dbReference type="GO" id="GO:0061630">
    <property type="term" value="F:ubiquitin protein ligase activity"/>
    <property type="evidence" value="ECO:0007669"/>
    <property type="project" value="InterPro"/>
</dbReference>
<feature type="compositionally biased region" description="Basic and acidic residues" evidence="5">
    <location>
        <begin position="187"/>
        <end position="200"/>
    </location>
</feature>
<feature type="zinc finger region" description="C3H1-type" evidence="4">
    <location>
        <begin position="71"/>
        <end position="98"/>
    </location>
</feature>
<feature type="compositionally biased region" description="Basic and acidic residues" evidence="5">
    <location>
        <begin position="8"/>
        <end position="19"/>
    </location>
</feature>
<organism evidence="7 8">
    <name type="scientific">Crucibulum laeve</name>
    <dbReference type="NCBI Taxonomy" id="68775"/>
    <lineage>
        <taxon>Eukaryota</taxon>
        <taxon>Fungi</taxon>
        <taxon>Dikarya</taxon>
        <taxon>Basidiomycota</taxon>
        <taxon>Agaricomycotina</taxon>
        <taxon>Agaricomycetes</taxon>
        <taxon>Agaricomycetidae</taxon>
        <taxon>Agaricales</taxon>
        <taxon>Agaricineae</taxon>
        <taxon>Nidulariaceae</taxon>
        <taxon>Crucibulum</taxon>
    </lineage>
</organism>
<dbReference type="Gene3D" id="3.30.70.330">
    <property type="match status" value="1"/>
</dbReference>
<evidence type="ECO:0000313" key="7">
    <source>
        <dbReference type="EMBL" id="TFK31070.1"/>
    </source>
</evidence>
<evidence type="ECO:0000256" key="4">
    <source>
        <dbReference type="PROSITE-ProRule" id="PRU00723"/>
    </source>
</evidence>
<feature type="compositionally biased region" description="Basic and acidic residues" evidence="5">
    <location>
        <begin position="149"/>
        <end position="158"/>
    </location>
</feature>
<feature type="zinc finger region" description="C3H1-type" evidence="4">
    <location>
        <begin position="268"/>
        <end position="290"/>
    </location>
</feature>
<dbReference type="InterPro" id="IPR012677">
    <property type="entry name" value="Nucleotide-bd_a/b_plait_sf"/>
</dbReference>
<feature type="domain" description="C3H1-type" evidence="6">
    <location>
        <begin position="131"/>
        <end position="158"/>
    </location>
</feature>
<evidence type="ECO:0000259" key="6">
    <source>
        <dbReference type="PROSITE" id="PS50103"/>
    </source>
</evidence>
<gene>
    <name evidence="7" type="ORF">BDQ12DRAFT_729923</name>
</gene>
<feature type="region of interest" description="Disordered" evidence="5">
    <location>
        <begin position="100"/>
        <end position="123"/>
    </location>
</feature>
<feature type="compositionally biased region" description="Basic and acidic residues" evidence="5">
    <location>
        <begin position="100"/>
        <end position="110"/>
    </location>
</feature>
<dbReference type="Proteomes" id="UP000308652">
    <property type="component" value="Unassembled WGS sequence"/>
</dbReference>
<dbReference type="PROSITE" id="PS50103">
    <property type="entry name" value="ZF_C3H1"/>
    <property type="match status" value="3"/>
</dbReference>
<dbReference type="EMBL" id="ML213949">
    <property type="protein sequence ID" value="TFK31070.1"/>
    <property type="molecule type" value="Genomic_DNA"/>
</dbReference>
<feature type="compositionally biased region" description="Gly residues" evidence="5">
    <location>
        <begin position="33"/>
        <end position="44"/>
    </location>
</feature>